<dbReference type="SUPFAM" id="SSF54975">
    <property type="entry name" value="Acylphosphatase/BLUF domain-like"/>
    <property type="match status" value="1"/>
</dbReference>
<dbReference type="Pfam" id="PF00708">
    <property type="entry name" value="Acylphosphatase"/>
    <property type="match status" value="1"/>
</dbReference>
<dbReference type="InterPro" id="IPR036046">
    <property type="entry name" value="Acylphosphatase-like_dom_sf"/>
</dbReference>
<dbReference type="PROSITE" id="PS51160">
    <property type="entry name" value="ACYLPHOSPHATASE_3"/>
    <property type="match status" value="1"/>
</dbReference>
<dbReference type="Gene3D" id="3.30.70.100">
    <property type="match status" value="1"/>
</dbReference>
<protein>
    <recommendedName>
        <fullName evidence="1">Acylphosphatase-like domain-containing protein</fullName>
    </recommendedName>
</protein>
<gene>
    <name evidence="2" type="ORF">S06H3_36806</name>
</gene>
<sequence>MAEMAHLSAKVYGRVQGVFFRYFVQNTARNLGLNGYVRNLPSGDTVEVQADGNKQELEKLIEQLKTGPPGAKVEKVEINWSDYSGQSTTFSISY</sequence>
<dbReference type="InterPro" id="IPR020456">
    <property type="entry name" value="Acylphosphatase"/>
</dbReference>
<name>X1LJE7_9ZZZZ</name>
<dbReference type="PROSITE" id="PS00150">
    <property type="entry name" value="ACYLPHOSPHATASE_1"/>
    <property type="match status" value="1"/>
</dbReference>
<organism evidence="2">
    <name type="scientific">marine sediment metagenome</name>
    <dbReference type="NCBI Taxonomy" id="412755"/>
    <lineage>
        <taxon>unclassified sequences</taxon>
        <taxon>metagenomes</taxon>
        <taxon>ecological metagenomes</taxon>
    </lineage>
</organism>
<dbReference type="InterPro" id="IPR001792">
    <property type="entry name" value="Acylphosphatase-like_dom"/>
</dbReference>
<dbReference type="PANTHER" id="PTHR47268:SF4">
    <property type="entry name" value="ACYLPHOSPHATASE"/>
    <property type="match status" value="1"/>
</dbReference>
<dbReference type="PANTHER" id="PTHR47268">
    <property type="entry name" value="ACYLPHOSPHATASE"/>
    <property type="match status" value="1"/>
</dbReference>
<accession>X1LJE7</accession>
<dbReference type="AlphaFoldDB" id="X1LJE7"/>
<evidence type="ECO:0000259" key="1">
    <source>
        <dbReference type="PROSITE" id="PS51160"/>
    </source>
</evidence>
<dbReference type="InterPro" id="IPR017968">
    <property type="entry name" value="Acylphosphatase_CS"/>
</dbReference>
<dbReference type="GO" id="GO:0003998">
    <property type="term" value="F:acylphosphatase activity"/>
    <property type="evidence" value="ECO:0007669"/>
    <property type="project" value="InterPro"/>
</dbReference>
<evidence type="ECO:0000313" key="2">
    <source>
        <dbReference type="EMBL" id="GAI19228.1"/>
    </source>
</evidence>
<comment type="caution">
    <text evidence="2">The sequence shown here is derived from an EMBL/GenBank/DDBJ whole genome shotgun (WGS) entry which is preliminary data.</text>
</comment>
<dbReference type="EMBL" id="BARV01022314">
    <property type="protein sequence ID" value="GAI19228.1"/>
    <property type="molecule type" value="Genomic_DNA"/>
</dbReference>
<reference evidence="2" key="1">
    <citation type="journal article" date="2014" name="Front. Microbiol.">
        <title>High frequency of phylogenetically diverse reductive dehalogenase-homologous genes in deep subseafloor sedimentary metagenomes.</title>
        <authorList>
            <person name="Kawai M."/>
            <person name="Futagami T."/>
            <person name="Toyoda A."/>
            <person name="Takaki Y."/>
            <person name="Nishi S."/>
            <person name="Hori S."/>
            <person name="Arai W."/>
            <person name="Tsubouchi T."/>
            <person name="Morono Y."/>
            <person name="Uchiyama I."/>
            <person name="Ito T."/>
            <person name="Fujiyama A."/>
            <person name="Inagaki F."/>
            <person name="Takami H."/>
        </authorList>
    </citation>
    <scope>NUCLEOTIDE SEQUENCE</scope>
    <source>
        <strain evidence="2">Expedition CK06-06</strain>
    </source>
</reference>
<proteinExistence type="predicted"/>
<feature type="domain" description="Acylphosphatase-like" evidence="1">
    <location>
        <begin position="6"/>
        <end position="94"/>
    </location>
</feature>